<name>A0ABS3F6M5_9PROT</name>
<reference evidence="6 7" key="1">
    <citation type="submission" date="2021-03" db="EMBL/GenBank/DDBJ databases">
        <title>Sneathiella sp. CAU 1612 isolated from Kang Won-do.</title>
        <authorList>
            <person name="Kim W."/>
        </authorList>
    </citation>
    <scope>NUCLEOTIDE SEQUENCE [LARGE SCALE GENOMIC DNA]</scope>
    <source>
        <strain evidence="6 7">CAU 1612</strain>
    </source>
</reference>
<sequence length="162" mass="18078">MTLKIQPLTREAFAPFGDVIQTDGAENFLINEGSTIRFHDLANIETDPEGKVLVNIFRASPLDYPLAIRLVERHPKGSQAFVPLNNRPYLVLVAPKGESVRPEDIRVFMAKGHQGVNYHAGTWHHPVLALEEVSDFLVIDRGGAGNNCDEFYFEDPNLILAL</sequence>
<organism evidence="6 7">
    <name type="scientific">Sneathiella sedimenti</name>
    <dbReference type="NCBI Taxonomy" id="2816034"/>
    <lineage>
        <taxon>Bacteria</taxon>
        <taxon>Pseudomonadati</taxon>
        <taxon>Pseudomonadota</taxon>
        <taxon>Alphaproteobacteria</taxon>
        <taxon>Sneathiellales</taxon>
        <taxon>Sneathiellaceae</taxon>
        <taxon>Sneathiella</taxon>
    </lineage>
</organism>
<dbReference type="PANTHER" id="PTHR21221">
    <property type="entry name" value="UREIDOGLYCOLATE HYDROLASE"/>
    <property type="match status" value="1"/>
</dbReference>
<dbReference type="Proteomes" id="UP000664761">
    <property type="component" value="Unassembled WGS sequence"/>
</dbReference>
<dbReference type="EMBL" id="JAFLNC010000003">
    <property type="protein sequence ID" value="MBO0334160.1"/>
    <property type="molecule type" value="Genomic_DNA"/>
</dbReference>
<dbReference type="PANTHER" id="PTHR21221:SF1">
    <property type="entry name" value="UREIDOGLYCOLATE LYASE"/>
    <property type="match status" value="1"/>
</dbReference>
<dbReference type="RefSeq" id="WP_207045636.1">
    <property type="nucleotide sequence ID" value="NZ_JAFLNC010000003.1"/>
</dbReference>
<comment type="pathway">
    <text evidence="5">Nitrogen metabolism; (S)-allantoin degradation.</text>
</comment>
<dbReference type="EC" id="4.3.2.3" evidence="5"/>
<evidence type="ECO:0000313" key="7">
    <source>
        <dbReference type="Proteomes" id="UP000664761"/>
    </source>
</evidence>
<evidence type="ECO:0000313" key="6">
    <source>
        <dbReference type="EMBL" id="MBO0334160.1"/>
    </source>
</evidence>
<protein>
    <recommendedName>
        <fullName evidence="5">Ureidoglycolate lyase</fullName>
        <ecNumber evidence="5">4.3.2.3</ecNumber>
    </recommendedName>
    <alternativeName>
        <fullName evidence="5">Ureidoglycolatase</fullName>
    </alternativeName>
</protein>
<keyword evidence="7" id="KW-1185">Reference proteome</keyword>
<dbReference type="PIRSF" id="PIRSF017306">
    <property type="entry name" value="Ureidogly_hydro"/>
    <property type="match status" value="1"/>
</dbReference>
<comment type="subunit">
    <text evidence="1 5">Homodimer.</text>
</comment>
<keyword evidence="2 5" id="KW-0659">Purine metabolism</keyword>
<proteinExistence type="inferred from homology"/>
<comment type="function">
    <text evidence="5">Catalyzes the catabolism of the allantoin degradation intermediate (S)-ureidoglycolate, generating urea and glyoxylate. Involved in the utilization of allantoin as nitrogen source.</text>
</comment>
<comment type="caution">
    <text evidence="6">The sequence shown here is derived from an EMBL/GenBank/DDBJ whole genome shotgun (WGS) entry which is preliminary data.</text>
</comment>
<dbReference type="HAMAP" id="MF_00616">
    <property type="entry name" value="Ureidogly_lyase"/>
    <property type="match status" value="1"/>
</dbReference>
<dbReference type="GO" id="GO:0050385">
    <property type="term" value="F:ureidoglycolate lyase activity"/>
    <property type="evidence" value="ECO:0007669"/>
    <property type="project" value="UniProtKB-EC"/>
</dbReference>
<dbReference type="InterPro" id="IPR023525">
    <property type="entry name" value="Ureidogly_lyase_bac"/>
</dbReference>
<evidence type="ECO:0000256" key="3">
    <source>
        <dbReference type="ARBA" id="ARBA00023239"/>
    </source>
</evidence>
<dbReference type="InterPro" id="IPR047233">
    <property type="entry name" value="UAH_cupin"/>
</dbReference>
<evidence type="ECO:0000256" key="5">
    <source>
        <dbReference type="HAMAP-Rule" id="MF_00616"/>
    </source>
</evidence>
<dbReference type="CDD" id="cd20298">
    <property type="entry name" value="cupin_UAH"/>
    <property type="match status" value="1"/>
</dbReference>
<accession>A0ABS3F6M5</accession>
<dbReference type="NCBIfam" id="NF002949">
    <property type="entry name" value="PRK03606.1-2"/>
    <property type="match status" value="1"/>
</dbReference>
<dbReference type="InterPro" id="IPR007247">
    <property type="entry name" value="Ureidogly_lyase"/>
</dbReference>
<dbReference type="NCBIfam" id="NF009932">
    <property type="entry name" value="PRK13395.1"/>
    <property type="match status" value="1"/>
</dbReference>
<dbReference type="InterPro" id="IPR011051">
    <property type="entry name" value="RmlC_Cupin_sf"/>
</dbReference>
<dbReference type="Pfam" id="PF04115">
    <property type="entry name" value="Ureidogly_lyase"/>
    <property type="match status" value="1"/>
</dbReference>
<comment type="similarity">
    <text evidence="5">Belongs to the ureidoglycolate lyase family.</text>
</comment>
<evidence type="ECO:0000256" key="4">
    <source>
        <dbReference type="ARBA" id="ARBA00047684"/>
    </source>
</evidence>
<dbReference type="InterPro" id="IPR024060">
    <property type="entry name" value="Ureidoglycolate_lyase_dom_sf"/>
</dbReference>
<evidence type="ECO:0000256" key="2">
    <source>
        <dbReference type="ARBA" id="ARBA00022631"/>
    </source>
</evidence>
<comment type="catalytic activity">
    <reaction evidence="4 5">
        <text>(S)-ureidoglycolate = urea + glyoxylate</text>
        <dbReference type="Rhea" id="RHEA:11304"/>
        <dbReference type="ChEBI" id="CHEBI:16199"/>
        <dbReference type="ChEBI" id="CHEBI:36655"/>
        <dbReference type="ChEBI" id="CHEBI:57296"/>
        <dbReference type="EC" id="4.3.2.3"/>
    </reaction>
</comment>
<gene>
    <name evidence="5" type="primary">allA</name>
    <name evidence="6" type="ORF">J0X12_11065</name>
</gene>
<comment type="cofactor">
    <cofactor evidence="5">
        <name>Ni(2+)</name>
        <dbReference type="ChEBI" id="CHEBI:49786"/>
    </cofactor>
</comment>
<evidence type="ECO:0000256" key="1">
    <source>
        <dbReference type="ARBA" id="ARBA00011738"/>
    </source>
</evidence>
<dbReference type="Gene3D" id="2.60.120.480">
    <property type="entry name" value="Ureidoglycolate hydrolase"/>
    <property type="match status" value="1"/>
</dbReference>
<dbReference type="SUPFAM" id="SSF51182">
    <property type="entry name" value="RmlC-like cupins"/>
    <property type="match status" value="1"/>
</dbReference>
<keyword evidence="3 5" id="KW-0456">Lyase</keyword>